<comment type="caution">
    <text evidence="4">The sequence shown here is derived from an EMBL/GenBank/DDBJ whole genome shotgun (WGS) entry which is preliminary data.</text>
</comment>
<keyword evidence="4" id="KW-0238">DNA-binding</keyword>
<accession>A0A5A7QKB6</accession>
<reference evidence="5" key="1">
    <citation type="journal article" date="2019" name="Curr. Biol.">
        <title>Genome Sequence of Striga asiatica Provides Insight into the Evolution of Plant Parasitism.</title>
        <authorList>
            <person name="Yoshida S."/>
            <person name="Kim S."/>
            <person name="Wafula E.K."/>
            <person name="Tanskanen J."/>
            <person name="Kim Y.M."/>
            <person name="Honaas L."/>
            <person name="Yang Z."/>
            <person name="Spallek T."/>
            <person name="Conn C.E."/>
            <person name="Ichihashi Y."/>
            <person name="Cheong K."/>
            <person name="Cui S."/>
            <person name="Der J.P."/>
            <person name="Gundlach H."/>
            <person name="Jiao Y."/>
            <person name="Hori C."/>
            <person name="Ishida J.K."/>
            <person name="Kasahara H."/>
            <person name="Kiba T."/>
            <person name="Kim M.S."/>
            <person name="Koo N."/>
            <person name="Laohavisit A."/>
            <person name="Lee Y.H."/>
            <person name="Lumba S."/>
            <person name="McCourt P."/>
            <person name="Mortimer J.C."/>
            <person name="Mutuku J.M."/>
            <person name="Nomura T."/>
            <person name="Sasaki-Sekimoto Y."/>
            <person name="Seto Y."/>
            <person name="Wang Y."/>
            <person name="Wakatake T."/>
            <person name="Sakakibara H."/>
            <person name="Demura T."/>
            <person name="Yamaguchi S."/>
            <person name="Yoneyama K."/>
            <person name="Manabe R.I."/>
            <person name="Nelson D.C."/>
            <person name="Schulman A.H."/>
            <person name="Timko M.P."/>
            <person name="dePamphilis C.W."/>
            <person name="Choi D."/>
            <person name="Shirasu K."/>
        </authorList>
    </citation>
    <scope>NUCLEOTIDE SEQUENCE [LARGE SCALE GENOMIC DNA]</scope>
    <source>
        <strain evidence="5">cv. UVA1</strain>
    </source>
</reference>
<proteinExistence type="predicted"/>
<dbReference type="PANTHER" id="PTHR12565">
    <property type="entry name" value="STEROL REGULATORY ELEMENT-BINDING PROTEIN"/>
    <property type="match status" value="1"/>
</dbReference>
<dbReference type="PANTHER" id="PTHR12565:SF431">
    <property type="entry name" value="TRANSCRIPTION FACTOR BHLH137"/>
    <property type="match status" value="1"/>
</dbReference>
<gene>
    <name evidence="4" type="ORF">STAS_22473</name>
</gene>
<dbReference type="Proteomes" id="UP000325081">
    <property type="component" value="Unassembled WGS sequence"/>
</dbReference>
<keyword evidence="5" id="KW-1185">Reference proteome</keyword>
<evidence type="ECO:0000313" key="5">
    <source>
        <dbReference type="Proteomes" id="UP000325081"/>
    </source>
</evidence>
<dbReference type="InterPro" id="IPR024097">
    <property type="entry name" value="bHLH_ZIP_TF"/>
</dbReference>
<comment type="subcellular location">
    <subcellularLocation>
        <location evidence="1">Nucleus</location>
    </subcellularLocation>
</comment>
<evidence type="ECO:0000256" key="3">
    <source>
        <dbReference type="SAM" id="MobiDB-lite"/>
    </source>
</evidence>
<name>A0A5A7QKB6_STRAF</name>
<evidence type="ECO:0000256" key="2">
    <source>
        <dbReference type="ARBA" id="ARBA00023242"/>
    </source>
</evidence>
<organism evidence="4 5">
    <name type="scientific">Striga asiatica</name>
    <name type="common">Asiatic witchweed</name>
    <name type="synonym">Buchnera asiatica</name>
    <dbReference type="NCBI Taxonomy" id="4170"/>
    <lineage>
        <taxon>Eukaryota</taxon>
        <taxon>Viridiplantae</taxon>
        <taxon>Streptophyta</taxon>
        <taxon>Embryophyta</taxon>
        <taxon>Tracheophyta</taxon>
        <taxon>Spermatophyta</taxon>
        <taxon>Magnoliopsida</taxon>
        <taxon>eudicotyledons</taxon>
        <taxon>Gunneridae</taxon>
        <taxon>Pentapetalae</taxon>
        <taxon>asterids</taxon>
        <taxon>lamiids</taxon>
        <taxon>Lamiales</taxon>
        <taxon>Orobanchaceae</taxon>
        <taxon>Buchnereae</taxon>
        <taxon>Striga</taxon>
    </lineage>
</organism>
<protein>
    <submittedName>
        <fullName evidence="4">Basic helix-loop-helix (BHLH) DNA-bindingsuperfamily protein</fullName>
    </submittedName>
</protein>
<sequence>MAAFSSIQHHHPFPLDSSLLLSNTCIINNNNNNNNSFDQPNNPFSPIPLFHQIQENPQNLDQISNKVFSSGPSTNNNEASVMNVTNKNSTTTMDSSLVTQKVSNLNMDNNQNNKRKSKEDGSSANSAQFKREMKGKKQKKMKNDIGEEKKKKSKEEKKAAEKEGPIGYIHLRAKRGQATDSHSLAERVTGKALMLDEIINYVQSLQNQVEFLSMKLASLNPMCYDFGMDLDAFMMRADQDLSNLSSQLPSMQACSPTIANNYPILDSSANYFMFQQAQIPNLLPQVWN</sequence>
<dbReference type="GO" id="GO:0005634">
    <property type="term" value="C:nucleus"/>
    <property type="evidence" value="ECO:0007669"/>
    <property type="project" value="UniProtKB-SubCell"/>
</dbReference>
<dbReference type="GO" id="GO:0003677">
    <property type="term" value="F:DNA binding"/>
    <property type="evidence" value="ECO:0007669"/>
    <property type="project" value="UniProtKB-KW"/>
</dbReference>
<feature type="compositionally biased region" description="Polar residues" evidence="3">
    <location>
        <begin position="103"/>
        <end position="112"/>
    </location>
</feature>
<feature type="region of interest" description="Disordered" evidence="3">
    <location>
        <begin position="103"/>
        <end position="163"/>
    </location>
</feature>
<dbReference type="EMBL" id="BKCP01007182">
    <property type="protein sequence ID" value="GER45520.1"/>
    <property type="molecule type" value="Genomic_DNA"/>
</dbReference>
<evidence type="ECO:0000256" key="1">
    <source>
        <dbReference type="ARBA" id="ARBA00004123"/>
    </source>
</evidence>
<evidence type="ECO:0000313" key="4">
    <source>
        <dbReference type="EMBL" id="GER45520.1"/>
    </source>
</evidence>
<dbReference type="GO" id="GO:0003700">
    <property type="term" value="F:DNA-binding transcription factor activity"/>
    <property type="evidence" value="ECO:0007669"/>
    <property type="project" value="TreeGrafter"/>
</dbReference>
<feature type="compositionally biased region" description="Basic and acidic residues" evidence="3">
    <location>
        <begin position="141"/>
        <end position="163"/>
    </location>
</feature>
<dbReference type="OrthoDB" id="1928604at2759"/>
<keyword evidence="2" id="KW-0539">Nucleus</keyword>
<dbReference type="AlphaFoldDB" id="A0A5A7QKB6"/>